<dbReference type="GO" id="GO:0003700">
    <property type="term" value="F:DNA-binding transcription factor activity"/>
    <property type="evidence" value="ECO:0007669"/>
    <property type="project" value="InterPro"/>
</dbReference>
<evidence type="ECO:0000256" key="1">
    <source>
        <dbReference type="SAM" id="Coils"/>
    </source>
</evidence>
<dbReference type="PANTHER" id="PTHR48019">
    <property type="entry name" value="SERUM RESPONSE FACTOR HOMOLOG"/>
    <property type="match status" value="1"/>
</dbReference>
<reference evidence="3 4" key="1">
    <citation type="journal article" date="2020" name="IScience">
        <title>Genome Sequencing of the Endangered Kingdonia uniflora (Circaeasteraceae, Ranunculales) Reveals Potential Mechanisms of Evolutionary Specialization.</title>
        <authorList>
            <person name="Sun Y."/>
            <person name="Deng T."/>
            <person name="Zhang A."/>
            <person name="Moore M.J."/>
            <person name="Landis J.B."/>
            <person name="Lin N."/>
            <person name="Zhang H."/>
            <person name="Zhang X."/>
            <person name="Huang J."/>
            <person name="Zhang X."/>
            <person name="Sun H."/>
            <person name="Wang H."/>
        </authorList>
    </citation>
    <scope>NUCLEOTIDE SEQUENCE [LARGE SCALE GENOMIC DNA]</scope>
    <source>
        <strain evidence="3">TB1705</strain>
        <tissue evidence="3">Leaf</tissue>
    </source>
</reference>
<dbReference type="InterPro" id="IPR050142">
    <property type="entry name" value="MADS-box/MEF2_TF"/>
</dbReference>
<feature type="coiled-coil region" evidence="1">
    <location>
        <begin position="76"/>
        <end position="125"/>
    </location>
</feature>
<dbReference type="EMBL" id="JACGCM010002404">
    <property type="protein sequence ID" value="KAF6140076.1"/>
    <property type="molecule type" value="Genomic_DNA"/>
</dbReference>
<evidence type="ECO:0000313" key="4">
    <source>
        <dbReference type="Proteomes" id="UP000541444"/>
    </source>
</evidence>
<dbReference type="OrthoDB" id="1898716at2759"/>
<keyword evidence="1" id="KW-0175">Coiled coil</keyword>
<proteinExistence type="predicted"/>
<evidence type="ECO:0000259" key="2">
    <source>
        <dbReference type="PROSITE" id="PS51297"/>
    </source>
</evidence>
<feature type="domain" description="K-box" evidence="2">
    <location>
        <begin position="39"/>
        <end position="129"/>
    </location>
</feature>
<dbReference type="InterPro" id="IPR002487">
    <property type="entry name" value="TF_Kbox"/>
</dbReference>
<gene>
    <name evidence="3" type="ORF">GIB67_001817</name>
</gene>
<dbReference type="GO" id="GO:0005634">
    <property type="term" value="C:nucleus"/>
    <property type="evidence" value="ECO:0007669"/>
    <property type="project" value="InterPro"/>
</dbReference>
<keyword evidence="4" id="KW-1185">Reference proteome</keyword>
<protein>
    <recommendedName>
        <fullName evidence="2">K-box domain-containing protein</fullName>
    </recommendedName>
</protein>
<organism evidence="3 4">
    <name type="scientific">Kingdonia uniflora</name>
    <dbReference type="NCBI Taxonomy" id="39325"/>
    <lineage>
        <taxon>Eukaryota</taxon>
        <taxon>Viridiplantae</taxon>
        <taxon>Streptophyta</taxon>
        <taxon>Embryophyta</taxon>
        <taxon>Tracheophyta</taxon>
        <taxon>Spermatophyta</taxon>
        <taxon>Magnoliopsida</taxon>
        <taxon>Ranunculales</taxon>
        <taxon>Circaeasteraceae</taxon>
        <taxon>Kingdonia</taxon>
    </lineage>
</organism>
<dbReference type="PROSITE" id="PS51297">
    <property type="entry name" value="K_BOX"/>
    <property type="match status" value="1"/>
</dbReference>
<name>A0A7J7LBN2_9MAGN</name>
<dbReference type="Proteomes" id="UP000541444">
    <property type="component" value="Unassembled WGS sequence"/>
</dbReference>
<accession>A0A7J7LBN2</accession>
<dbReference type="AlphaFoldDB" id="A0A7J7LBN2"/>
<evidence type="ECO:0000313" key="3">
    <source>
        <dbReference type="EMBL" id="KAF6140076.1"/>
    </source>
</evidence>
<comment type="caution">
    <text evidence="3">The sequence shown here is derived from an EMBL/GenBank/DDBJ whole genome shotgun (WGS) entry which is preliminary data.</text>
</comment>
<sequence length="191" mass="22593">MITILWYIYSANGMQKTLERYERSSPSSMEAHNPIRDPQERSYHEYLRLKARVELLQRTERNLLGEDLGPLNVKELEQLEKQLDMSLRQVRSTKTQRMLDQLSDLQRQEQMMQQTNRALRSKLEESPEKSLRMSWEAGGQNVLYNRQSSQTERFFQPLECNSNLRIGYNTEYMNAAPQTQNVNGFIPGWML</sequence>
<dbReference type="Pfam" id="PF01486">
    <property type="entry name" value="K-box"/>
    <property type="match status" value="1"/>
</dbReference>